<proteinExistence type="predicted"/>
<dbReference type="Proteomes" id="UP000568839">
    <property type="component" value="Unassembled WGS sequence"/>
</dbReference>
<keyword evidence="2" id="KW-1185">Reference proteome</keyword>
<dbReference type="AlphaFoldDB" id="A0A841PYI7"/>
<accession>A0A841PYI7</accession>
<evidence type="ECO:0000313" key="1">
    <source>
        <dbReference type="EMBL" id="MBB6449733.1"/>
    </source>
</evidence>
<dbReference type="RefSeq" id="WP_184403699.1">
    <property type="nucleotide sequence ID" value="NZ_JACHHJ010000002.1"/>
</dbReference>
<name>A0A841PYI7_9BACL</name>
<evidence type="ECO:0000313" key="2">
    <source>
        <dbReference type="Proteomes" id="UP000568839"/>
    </source>
</evidence>
<dbReference type="EMBL" id="JACHHJ010000002">
    <property type="protein sequence ID" value="MBB6449733.1"/>
    <property type="molecule type" value="Genomic_DNA"/>
</dbReference>
<gene>
    <name evidence="1" type="ORF">HNR44_001711</name>
</gene>
<protein>
    <submittedName>
        <fullName evidence="1">Uncharacterized protein</fullName>
    </submittedName>
</protein>
<comment type="caution">
    <text evidence="1">The sequence shown here is derived from an EMBL/GenBank/DDBJ whole genome shotgun (WGS) entry which is preliminary data.</text>
</comment>
<sequence>MTQVEELVHFAKDNTPDTETEEIVRAQSSYPDISIRQPIEIDEEGF</sequence>
<reference evidence="1 2" key="1">
    <citation type="submission" date="2020-08" db="EMBL/GenBank/DDBJ databases">
        <title>Genomic Encyclopedia of Type Strains, Phase IV (KMG-IV): sequencing the most valuable type-strain genomes for metagenomic binning, comparative biology and taxonomic classification.</title>
        <authorList>
            <person name="Goeker M."/>
        </authorList>
    </citation>
    <scope>NUCLEOTIDE SEQUENCE [LARGE SCALE GENOMIC DNA]</scope>
    <source>
        <strain evidence="1 2">DSM 21769</strain>
    </source>
</reference>
<organism evidence="1 2">
    <name type="scientific">Geomicrobium halophilum</name>
    <dbReference type="NCBI Taxonomy" id="549000"/>
    <lineage>
        <taxon>Bacteria</taxon>
        <taxon>Bacillati</taxon>
        <taxon>Bacillota</taxon>
        <taxon>Bacilli</taxon>
        <taxon>Bacillales</taxon>
        <taxon>Geomicrobium</taxon>
    </lineage>
</organism>